<dbReference type="EMBL" id="JAWIIV010000020">
    <property type="protein sequence ID" value="MEC4721650.1"/>
    <property type="molecule type" value="Genomic_DNA"/>
</dbReference>
<dbReference type="Proteomes" id="UP001352263">
    <property type="component" value="Unassembled WGS sequence"/>
</dbReference>
<feature type="compositionally biased region" description="Pro residues" evidence="1">
    <location>
        <begin position="116"/>
        <end position="135"/>
    </location>
</feature>
<evidence type="ECO:0000313" key="4">
    <source>
        <dbReference type="Proteomes" id="UP001352263"/>
    </source>
</evidence>
<organism evidence="3 4">
    <name type="scientific">Noviherbaspirillum album</name>
    <dbReference type="NCBI Taxonomy" id="3080276"/>
    <lineage>
        <taxon>Bacteria</taxon>
        <taxon>Pseudomonadati</taxon>
        <taxon>Pseudomonadota</taxon>
        <taxon>Betaproteobacteria</taxon>
        <taxon>Burkholderiales</taxon>
        <taxon>Oxalobacteraceae</taxon>
        <taxon>Noviherbaspirillum</taxon>
    </lineage>
</organism>
<feature type="region of interest" description="Disordered" evidence="1">
    <location>
        <begin position="116"/>
        <end position="142"/>
    </location>
</feature>
<proteinExistence type="predicted"/>
<keyword evidence="2" id="KW-0732">Signal</keyword>
<evidence type="ECO:0000256" key="1">
    <source>
        <dbReference type="SAM" id="MobiDB-lite"/>
    </source>
</evidence>
<evidence type="ECO:0000313" key="3">
    <source>
        <dbReference type="EMBL" id="MEC4721650.1"/>
    </source>
</evidence>
<evidence type="ECO:0000256" key="2">
    <source>
        <dbReference type="SAM" id="SignalP"/>
    </source>
</evidence>
<name>A0ABU6JDP8_9BURK</name>
<comment type="caution">
    <text evidence="3">The sequence shown here is derived from an EMBL/GenBank/DDBJ whole genome shotgun (WGS) entry which is preliminary data.</text>
</comment>
<accession>A0ABU6JDP8</accession>
<reference evidence="3 4" key="1">
    <citation type="submission" date="2023-10" db="EMBL/GenBank/DDBJ databases">
        <title>Noviherbaspirillum sp. CPCC 100848 genome assembly.</title>
        <authorList>
            <person name="Li X.Y."/>
            <person name="Fang X.M."/>
        </authorList>
    </citation>
    <scope>NUCLEOTIDE SEQUENCE [LARGE SCALE GENOMIC DNA]</scope>
    <source>
        <strain evidence="3 4">CPCC 100848</strain>
    </source>
</reference>
<feature type="chain" id="PRO_5046158888" evidence="2">
    <location>
        <begin position="19"/>
        <end position="142"/>
    </location>
</feature>
<feature type="signal peptide" evidence="2">
    <location>
        <begin position="1"/>
        <end position="18"/>
    </location>
</feature>
<gene>
    <name evidence="3" type="ORF">RY831_21000</name>
</gene>
<protein>
    <submittedName>
        <fullName evidence="3">Uncharacterized protein</fullName>
    </submittedName>
</protein>
<sequence>MKAIFHALVLAAAAGSHAAAADLNFEVERLPFGSGTPANGAAVGTEPALHVMDGLYHVPNHLPGHPTAAVIWPREVPVECGPASVLADAVCSGYRVHPAVGRGEYLFVRPVAKVLPPPPQEVVPEPAQPQEPPPVTRKKPLG</sequence>
<dbReference type="RefSeq" id="WP_326508334.1">
    <property type="nucleotide sequence ID" value="NZ_JAWIIV010000020.1"/>
</dbReference>
<keyword evidence="4" id="KW-1185">Reference proteome</keyword>